<organism evidence="2 3">
    <name type="scientific">Schistosoma mattheei</name>
    <dbReference type="NCBI Taxonomy" id="31246"/>
    <lineage>
        <taxon>Eukaryota</taxon>
        <taxon>Metazoa</taxon>
        <taxon>Spiralia</taxon>
        <taxon>Lophotrochozoa</taxon>
        <taxon>Platyhelminthes</taxon>
        <taxon>Trematoda</taxon>
        <taxon>Digenea</taxon>
        <taxon>Strigeidida</taxon>
        <taxon>Schistosomatoidea</taxon>
        <taxon>Schistosomatidae</taxon>
        <taxon>Schistosoma</taxon>
    </lineage>
</organism>
<dbReference type="AlphaFoldDB" id="A0A183PFX6"/>
<accession>A0A183PFX6</accession>
<keyword evidence="3" id="KW-1185">Reference proteome</keyword>
<evidence type="ECO:0000313" key="2">
    <source>
        <dbReference type="EMBL" id="VDP63103.1"/>
    </source>
</evidence>
<protein>
    <submittedName>
        <fullName evidence="2">Uncharacterized protein</fullName>
    </submittedName>
</protein>
<feature type="region of interest" description="Disordered" evidence="1">
    <location>
        <begin position="83"/>
        <end position="106"/>
    </location>
</feature>
<name>A0A183PFX6_9TREM</name>
<feature type="compositionally biased region" description="Basic and acidic residues" evidence="1">
    <location>
        <begin position="85"/>
        <end position="97"/>
    </location>
</feature>
<evidence type="ECO:0000313" key="3">
    <source>
        <dbReference type="Proteomes" id="UP000269396"/>
    </source>
</evidence>
<reference evidence="2 3" key="1">
    <citation type="submission" date="2018-11" db="EMBL/GenBank/DDBJ databases">
        <authorList>
            <consortium name="Pathogen Informatics"/>
        </authorList>
    </citation>
    <scope>NUCLEOTIDE SEQUENCE [LARGE SCALE GENOMIC DNA]</scope>
    <source>
        <strain>Denwood</strain>
        <strain evidence="3">Zambia</strain>
    </source>
</reference>
<dbReference type="Proteomes" id="UP000269396">
    <property type="component" value="Unassembled WGS sequence"/>
</dbReference>
<sequence length="106" mass="12243">MLLYSGREEENAPHTQRAALMLIKKARNVLMEWGSHESRIIKASFKTKKEGITMNVIQCYAPTNDSSDDDKDQFHERLQSIIAKCSEKRSHHPDGKPKRQIRNGQH</sequence>
<proteinExistence type="predicted"/>
<dbReference type="EMBL" id="UZAL01033311">
    <property type="protein sequence ID" value="VDP63103.1"/>
    <property type="molecule type" value="Genomic_DNA"/>
</dbReference>
<dbReference type="STRING" id="31246.A0A183PFX6"/>
<gene>
    <name evidence="2" type="ORF">SMTD_LOCUS13262</name>
</gene>
<evidence type="ECO:0000256" key="1">
    <source>
        <dbReference type="SAM" id="MobiDB-lite"/>
    </source>
</evidence>